<proteinExistence type="predicted"/>
<gene>
    <name evidence="2" type="ORF">BJ684DRAFT_19233</name>
</gene>
<feature type="region of interest" description="Disordered" evidence="1">
    <location>
        <begin position="596"/>
        <end position="618"/>
    </location>
</feature>
<feature type="compositionally biased region" description="Basic and acidic residues" evidence="1">
    <location>
        <begin position="698"/>
        <end position="728"/>
    </location>
</feature>
<organism evidence="2 3">
    <name type="scientific">Piptocephalis cylindrospora</name>
    <dbReference type="NCBI Taxonomy" id="1907219"/>
    <lineage>
        <taxon>Eukaryota</taxon>
        <taxon>Fungi</taxon>
        <taxon>Fungi incertae sedis</taxon>
        <taxon>Zoopagomycota</taxon>
        <taxon>Zoopagomycotina</taxon>
        <taxon>Zoopagomycetes</taxon>
        <taxon>Zoopagales</taxon>
        <taxon>Piptocephalidaceae</taxon>
        <taxon>Piptocephalis</taxon>
    </lineage>
</organism>
<feature type="compositionally biased region" description="Low complexity" evidence="1">
    <location>
        <begin position="188"/>
        <end position="207"/>
    </location>
</feature>
<feature type="compositionally biased region" description="Basic and acidic residues" evidence="1">
    <location>
        <begin position="123"/>
        <end position="146"/>
    </location>
</feature>
<feature type="compositionally biased region" description="Basic and acidic residues" evidence="1">
    <location>
        <begin position="365"/>
        <end position="392"/>
    </location>
</feature>
<feature type="region of interest" description="Disordered" evidence="1">
    <location>
        <begin position="76"/>
        <end position="227"/>
    </location>
</feature>
<feature type="region of interest" description="Disordered" evidence="1">
    <location>
        <begin position="691"/>
        <end position="761"/>
    </location>
</feature>
<protein>
    <submittedName>
        <fullName evidence="2">Uncharacterized protein</fullName>
    </submittedName>
</protein>
<feature type="region of interest" description="Disordered" evidence="1">
    <location>
        <begin position="327"/>
        <end position="392"/>
    </location>
</feature>
<name>A0A4P9Y5P4_9FUNG</name>
<accession>A0A4P9Y5P4</accession>
<evidence type="ECO:0000256" key="1">
    <source>
        <dbReference type="SAM" id="MobiDB-lite"/>
    </source>
</evidence>
<keyword evidence="3" id="KW-1185">Reference proteome</keyword>
<feature type="compositionally biased region" description="Polar residues" evidence="1">
    <location>
        <begin position="80"/>
        <end position="92"/>
    </location>
</feature>
<feature type="compositionally biased region" description="Pro residues" evidence="1">
    <location>
        <begin position="178"/>
        <end position="187"/>
    </location>
</feature>
<sequence>MSPRTGKGFDPENGRLNEAEALFDRVRSTLKCPSCGLVDTFNRSSSGGRRRYQCFKCSYSRNLAQFLEMEGVAGLRSPGMSGTQEDIQSVGPTQDGRKRSSSLDQEDEEPGGSWPFTQLTPDPYERHNGTPSDGRERKVTFKERSGTSDSQSSGAHSIDHREGKRACRYKGKNRARPPETPRTPRPLLPAGKLLLGETGSGEGASSSQCTPDRGKRSESVDVPVGLARMDEPSIRQWELQDRVFREMQVDSSDDEELHESLARSVEFRRKRRDKGLPISLHEGLRREIHELSEGEMEEFDRIRWRSDYFLQKKQGRIREDQERFMRRMQGSRGQGCRVSEEVETPATPGARVSLGPSQTPPSETEEIKQESGTDNEGAREEEREGRNGRWDNPKHVEIARRVLGLEGDECRQAVGALEALHRRPRPERWSSAEEARDLEPVYVTRLPRMAIRQLKHHLWSLRVQVSRVHNIAYVSNTTAELLVEKAYTARLVRRLRECDLRVDTSFNPTQAVNPRATTEVKLLVRMAFLGRLRSTMNRATTAAAREYFRMWLQEQEGEDMGDALEGYEEMEDVRDEEMRRRAEECWDRAEGESRRVAGRVGGPASESMVEPSMAEGDPLRSARRMDMAVEGMRHRYRQRDSTPLDGDAEDTSCRADVVNVVKTVDRAGVMEMARLAEMEDVGDVEDVEDVGDAEDAEDIGHEDTGDSGDSGDREARPRLEDAGERMPLRDAQVNGPEACRPRCGRMSTGRSRRGGTIEVSPVEPVVEIPTLSPSLQEAHSIFNARPAEGPRRP</sequence>
<dbReference type="AlphaFoldDB" id="A0A4P9Y5P4"/>
<dbReference type="Proteomes" id="UP000267251">
    <property type="component" value="Unassembled WGS sequence"/>
</dbReference>
<feature type="compositionally biased region" description="Basic residues" evidence="1">
    <location>
        <begin position="166"/>
        <end position="175"/>
    </location>
</feature>
<evidence type="ECO:0000313" key="2">
    <source>
        <dbReference type="EMBL" id="RKP14358.1"/>
    </source>
</evidence>
<evidence type="ECO:0000313" key="3">
    <source>
        <dbReference type="Proteomes" id="UP000267251"/>
    </source>
</evidence>
<feature type="compositionally biased region" description="Low complexity" evidence="1">
    <location>
        <begin position="744"/>
        <end position="761"/>
    </location>
</feature>
<dbReference type="EMBL" id="KZ987846">
    <property type="protein sequence ID" value="RKP14358.1"/>
    <property type="molecule type" value="Genomic_DNA"/>
</dbReference>
<reference evidence="3" key="1">
    <citation type="journal article" date="2018" name="Nat. Microbiol.">
        <title>Leveraging single-cell genomics to expand the fungal tree of life.</title>
        <authorList>
            <person name="Ahrendt S.R."/>
            <person name="Quandt C.A."/>
            <person name="Ciobanu D."/>
            <person name="Clum A."/>
            <person name="Salamov A."/>
            <person name="Andreopoulos B."/>
            <person name="Cheng J.F."/>
            <person name="Woyke T."/>
            <person name="Pelin A."/>
            <person name="Henrissat B."/>
            <person name="Reynolds N.K."/>
            <person name="Benny G.L."/>
            <person name="Smith M.E."/>
            <person name="James T.Y."/>
            <person name="Grigoriev I.V."/>
        </authorList>
    </citation>
    <scope>NUCLEOTIDE SEQUENCE [LARGE SCALE GENOMIC DNA]</scope>
</reference>